<keyword evidence="2" id="KW-0812">Transmembrane</keyword>
<keyword evidence="4" id="KW-0808">Transferase</keyword>
<dbReference type="InterPro" id="IPR001173">
    <property type="entry name" value="Glyco_trans_2-like"/>
</dbReference>
<evidence type="ECO:0000259" key="3">
    <source>
        <dbReference type="Pfam" id="PF00535"/>
    </source>
</evidence>
<feature type="domain" description="Glycosyltransferase 2-like" evidence="3">
    <location>
        <begin position="31"/>
        <end position="144"/>
    </location>
</feature>
<protein>
    <submittedName>
        <fullName evidence="4">Glycosyl transferase family 2</fullName>
    </submittedName>
</protein>
<dbReference type="EMBL" id="QGDQ01000001">
    <property type="protein sequence ID" value="PWJ56076.1"/>
    <property type="molecule type" value="Genomic_DNA"/>
</dbReference>
<dbReference type="PANTHER" id="PTHR43685:SF14">
    <property type="entry name" value="GLYCOSYLTRANSFERASE 2-LIKE DOMAIN-CONTAINING PROTEIN"/>
    <property type="match status" value="1"/>
</dbReference>
<dbReference type="AlphaFoldDB" id="A0A316AE67"/>
<dbReference type="GO" id="GO:0016740">
    <property type="term" value="F:transferase activity"/>
    <property type="evidence" value="ECO:0007669"/>
    <property type="project" value="UniProtKB-KW"/>
</dbReference>
<evidence type="ECO:0000313" key="5">
    <source>
        <dbReference type="Proteomes" id="UP000245469"/>
    </source>
</evidence>
<dbReference type="Proteomes" id="UP000245469">
    <property type="component" value="Unassembled WGS sequence"/>
</dbReference>
<keyword evidence="5" id="KW-1185">Reference proteome</keyword>
<dbReference type="SUPFAM" id="SSF53448">
    <property type="entry name" value="Nucleotide-diphospho-sugar transferases"/>
    <property type="match status" value="1"/>
</dbReference>
<keyword evidence="2" id="KW-0472">Membrane</keyword>
<evidence type="ECO:0000256" key="1">
    <source>
        <dbReference type="SAM" id="MobiDB-lite"/>
    </source>
</evidence>
<evidence type="ECO:0000256" key="2">
    <source>
        <dbReference type="SAM" id="Phobius"/>
    </source>
</evidence>
<feature type="transmembrane region" description="Helical" evidence="2">
    <location>
        <begin position="290"/>
        <end position="308"/>
    </location>
</feature>
<comment type="caution">
    <text evidence="4">The sequence shown here is derived from an EMBL/GenBank/DDBJ whole genome shotgun (WGS) entry which is preliminary data.</text>
</comment>
<feature type="region of interest" description="Disordered" evidence="1">
    <location>
        <begin position="1"/>
        <end position="23"/>
    </location>
</feature>
<reference evidence="4 5" key="1">
    <citation type="submission" date="2018-03" db="EMBL/GenBank/DDBJ databases">
        <title>Genomic Encyclopedia of Archaeal and Bacterial Type Strains, Phase II (KMG-II): from individual species to whole genera.</title>
        <authorList>
            <person name="Goeker M."/>
        </authorList>
    </citation>
    <scope>NUCLEOTIDE SEQUENCE [LARGE SCALE GENOMIC DNA]</scope>
    <source>
        <strain evidence="4 5">DSM 44889</strain>
    </source>
</reference>
<evidence type="ECO:0000313" key="4">
    <source>
        <dbReference type="EMBL" id="PWJ56076.1"/>
    </source>
</evidence>
<feature type="transmembrane region" description="Helical" evidence="2">
    <location>
        <begin position="320"/>
        <end position="340"/>
    </location>
</feature>
<gene>
    <name evidence="4" type="ORF">BXY45_10150</name>
</gene>
<name>A0A316AE67_9ACTN</name>
<dbReference type="Pfam" id="PF00535">
    <property type="entry name" value="Glycos_transf_2"/>
    <property type="match status" value="1"/>
</dbReference>
<dbReference type="InterPro" id="IPR050834">
    <property type="entry name" value="Glycosyltransf_2"/>
</dbReference>
<proteinExistence type="predicted"/>
<dbReference type="InterPro" id="IPR029044">
    <property type="entry name" value="Nucleotide-diphossugar_trans"/>
</dbReference>
<organism evidence="4 5">
    <name type="scientific">Quadrisphaera granulorum</name>
    <dbReference type="NCBI Taxonomy" id="317664"/>
    <lineage>
        <taxon>Bacteria</taxon>
        <taxon>Bacillati</taxon>
        <taxon>Actinomycetota</taxon>
        <taxon>Actinomycetes</taxon>
        <taxon>Kineosporiales</taxon>
        <taxon>Kineosporiaceae</taxon>
        <taxon>Quadrisphaera</taxon>
    </lineage>
</organism>
<accession>A0A316AE67</accession>
<sequence length="353" mass="37735">MSALTDATRTGAPTPEPTGAQVPALPAVEVTVLVPARDELGSIERCLDSILAQQGVDFEIVVVDNGSTDGTAELLAARADRDPRIVVVHQPEPSIPLSLNAGLARARGRWLVRVDAHSTISDGYLAHAAKRLREGRWAAVGGRKTAVARTSRGRAVAAVLNSKLAVGGSTYHWGTEEQVVDHVPFGCYPTELVRQLGGWDTEIANNEDFEFDQRLRREGEILFDPALTIDWDSRESVGALYRQYRRYGSGKPGVAVRHPRSLRLRHLAPPLLVVYLVGAAVVGLRRPGVALAAVVPYAIGVTAVGARIGRSAPPGADRAAIPLALAAMQVGWGVGFWRGATALLRRAGSRRNA</sequence>
<dbReference type="PANTHER" id="PTHR43685">
    <property type="entry name" value="GLYCOSYLTRANSFERASE"/>
    <property type="match status" value="1"/>
</dbReference>
<keyword evidence="2" id="KW-1133">Transmembrane helix</keyword>
<feature type="transmembrane region" description="Helical" evidence="2">
    <location>
        <begin position="267"/>
        <end position="284"/>
    </location>
</feature>
<dbReference type="RefSeq" id="WP_170131236.1">
    <property type="nucleotide sequence ID" value="NZ_QGDQ01000001.1"/>
</dbReference>
<dbReference type="Gene3D" id="3.90.550.10">
    <property type="entry name" value="Spore Coat Polysaccharide Biosynthesis Protein SpsA, Chain A"/>
    <property type="match status" value="1"/>
</dbReference>